<evidence type="ECO:0000313" key="3">
    <source>
        <dbReference type="Proteomes" id="UP001595850"/>
    </source>
</evidence>
<feature type="non-terminal residue" evidence="2">
    <location>
        <position position="1"/>
    </location>
</feature>
<dbReference type="InterPro" id="IPR001610">
    <property type="entry name" value="PAC"/>
</dbReference>
<sequence length="114" mass="12775">WTWEITGDGRVHSVYQSPNTAGILGGQVHDTDLAAVFRSRYVRPDDREVYDAFAAALASGQAAEAEYRITGIDGRTRWIWSRATPRSEGDRLLVDGISTDVTDRRTLAEQREHL</sequence>
<dbReference type="Pfam" id="PF08447">
    <property type="entry name" value="PAS_3"/>
    <property type="match status" value="1"/>
</dbReference>
<organism evidence="2 3">
    <name type="scientific">Planomonospora corallina</name>
    <dbReference type="NCBI Taxonomy" id="1806052"/>
    <lineage>
        <taxon>Bacteria</taxon>
        <taxon>Bacillati</taxon>
        <taxon>Actinomycetota</taxon>
        <taxon>Actinomycetes</taxon>
        <taxon>Streptosporangiales</taxon>
        <taxon>Streptosporangiaceae</taxon>
        <taxon>Planomonospora</taxon>
    </lineage>
</organism>
<evidence type="ECO:0000259" key="1">
    <source>
        <dbReference type="PROSITE" id="PS50113"/>
    </source>
</evidence>
<proteinExistence type="predicted"/>
<accession>A0ABV8I809</accession>
<comment type="caution">
    <text evidence="2">The sequence shown here is derived from an EMBL/GenBank/DDBJ whole genome shotgun (WGS) entry which is preliminary data.</text>
</comment>
<keyword evidence="3" id="KW-1185">Reference proteome</keyword>
<dbReference type="Proteomes" id="UP001595850">
    <property type="component" value="Unassembled WGS sequence"/>
</dbReference>
<dbReference type="Gene3D" id="3.30.450.20">
    <property type="entry name" value="PAS domain"/>
    <property type="match status" value="1"/>
</dbReference>
<gene>
    <name evidence="2" type="ORF">ACFOWE_18385</name>
</gene>
<dbReference type="SMART" id="SM00086">
    <property type="entry name" value="PAC"/>
    <property type="match status" value="1"/>
</dbReference>
<dbReference type="PROSITE" id="PS50113">
    <property type="entry name" value="PAC"/>
    <property type="match status" value="1"/>
</dbReference>
<name>A0ABV8I809_9ACTN</name>
<dbReference type="InterPro" id="IPR035965">
    <property type="entry name" value="PAS-like_dom_sf"/>
</dbReference>
<dbReference type="SUPFAM" id="SSF55785">
    <property type="entry name" value="PYP-like sensor domain (PAS domain)"/>
    <property type="match status" value="1"/>
</dbReference>
<protein>
    <submittedName>
        <fullName evidence="2">PAS domain-containing protein</fullName>
    </submittedName>
</protein>
<feature type="domain" description="PAC" evidence="1">
    <location>
        <begin position="63"/>
        <end position="113"/>
    </location>
</feature>
<dbReference type="EMBL" id="JBHSBM010000018">
    <property type="protein sequence ID" value="MFC4060276.1"/>
    <property type="molecule type" value="Genomic_DNA"/>
</dbReference>
<feature type="non-terminal residue" evidence="2">
    <location>
        <position position="114"/>
    </location>
</feature>
<evidence type="ECO:0000313" key="2">
    <source>
        <dbReference type="EMBL" id="MFC4060276.1"/>
    </source>
</evidence>
<reference evidence="3" key="1">
    <citation type="journal article" date="2019" name="Int. J. Syst. Evol. Microbiol.">
        <title>The Global Catalogue of Microorganisms (GCM) 10K type strain sequencing project: providing services to taxonomists for standard genome sequencing and annotation.</title>
        <authorList>
            <consortium name="The Broad Institute Genomics Platform"/>
            <consortium name="The Broad Institute Genome Sequencing Center for Infectious Disease"/>
            <person name="Wu L."/>
            <person name="Ma J."/>
        </authorList>
    </citation>
    <scope>NUCLEOTIDE SEQUENCE [LARGE SCALE GENOMIC DNA]</scope>
    <source>
        <strain evidence="3">TBRC 4489</strain>
    </source>
</reference>
<dbReference type="InterPro" id="IPR000700">
    <property type="entry name" value="PAS-assoc_C"/>
</dbReference>
<dbReference type="InterPro" id="IPR013655">
    <property type="entry name" value="PAS_fold_3"/>
</dbReference>
<dbReference type="RefSeq" id="WP_377289370.1">
    <property type="nucleotide sequence ID" value="NZ_JBHSBM010000018.1"/>
</dbReference>